<evidence type="ECO:0000313" key="1">
    <source>
        <dbReference type="EMBL" id="MCJ2178672.1"/>
    </source>
</evidence>
<organism evidence="1 2">
    <name type="scientific">Novosphingobium album</name>
    <name type="common">ex Hu et al. 2023</name>
    <dbReference type="NCBI Taxonomy" id="2930093"/>
    <lineage>
        <taxon>Bacteria</taxon>
        <taxon>Pseudomonadati</taxon>
        <taxon>Pseudomonadota</taxon>
        <taxon>Alphaproteobacteria</taxon>
        <taxon>Sphingomonadales</taxon>
        <taxon>Sphingomonadaceae</taxon>
        <taxon>Novosphingobium</taxon>
    </lineage>
</organism>
<name>A0ABT0B0S9_9SPHN</name>
<keyword evidence="2" id="KW-1185">Reference proteome</keyword>
<dbReference type="Pfam" id="PF04860">
    <property type="entry name" value="Phage_portal"/>
    <property type="match status" value="1"/>
</dbReference>
<dbReference type="NCBIfam" id="TIGR01537">
    <property type="entry name" value="portal_HK97"/>
    <property type="match status" value="1"/>
</dbReference>
<sequence length="385" mass="41063">MSFIQSLLSAFKGGSARVPLARGPASPWFFADSSSGRAPFDYNTAVRRAYLENPVAQRAVRLVAEGIGGAPLKPADDALMALVSETSAGQSLLETLSAHLLLHGNAYVQVLKDARGHPAELFALRPERVSIVAGEDGWPVAYAYDVAGRRLSIPLLDEDASPNLIHIRHFHPADDHYGAGCLTAADQAVATHNAAANWNRQLLENAARPSGALVYENGDGSGLTSDQFERLKAELSSTFAGAANAGRPMLLEGGLKWQAMALSPADMDFATLKAAAARDIALAYGVPPMLLGLPGDSTYANYREANRALWRLTLLPLAAKIFAALDEGLASWFPDALLAVDLDRVPALAEDRERLWAQVSAADFLDVQEKRALLGLSAKDGKNIS</sequence>
<gene>
    <name evidence="1" type="ORF">MTR64_08860</name>
</gene>
<evidence type="ECO:0000313" key="2">
    <source>
        <dbReference type="Proteomes" id="UP001162880"/>
    </source>
</evidence>
<dbReference type="InterPro" id="IPR006944">
    <property type="entry name" value="Phage/GTA_portal"/>
</dbReference>
<reference evidence="1" key="1">
    <citation type="submission" date="2022-03" db="EMBL/GenBank/DDBJ databases">
        <title>Identification of a novel bacterium isolated from mangrove sediments.</title>
        <authorList>
            <person name="Pan X."/>
        </authorList>
    </citation>
    <scope>NUCLEOTIDE SEQUENCE</scope>
    <source>
        <strain evidence="1">B2580</strain>
    </source>
</reference>
<dbReference type="InterPro" id="IPR006427">
    <property type="entry name" value="Portal_HK97"/>
</dbReference>
<dbReference type="EMBL" id="JALHLE010000010">
    <property type="protein sequence ID" value="MCJ2178672.1"/>
    <property type="molecule type" value="Genomic_DNA"/>
</dbReference>
<dbReference type="Proteomes" id="UP001162880">
    <property type="component" value="Unassembled WGS sequence"/>
</dbReference>
<comment type="caution">
    <text evidence="1">The sequence shown here is derived from an EMBL/GenBank/DDBJ whole genome shotgun (WGS) entry which is preliminary data.</text>
</comment>
<proteinExistence type="predicted"/>
<dbReference type="RefSeq" id="WP_243992930.1">
    <property type="nucleotide sequence ID" value="NZ_JALHLE010000010.1"/>
</dbReference>
<accession>A0ABT0B0S9</accession>
<protein>
    <submittedName>
        <fullName evidence="1">Phage portal protein</fullName>
    </submittedName>
</protein>